<organism evidence="3 4">
    <name type="scientific">Alternaria tenuissima</name>
    <dbReference type="NCBI Taxonomy" id="119927"/>
    <lineage>
        <taxon>Eukaryota</taxon>
        <taxon>Fungi</taxon>
        <taxon>Dikarya</taxon>
        <taxon>Ascomycota</taxon>
        <taxon>Pezizomycotina</taxon>
        <taxon>Dothideomycetes</taxon>
        <taxon>Pleosporomycetidae</taxon>
        <taxon>Pleosporales</taxon>
        <taxon>Pleosporineae</taxon>
        <taxon>Pleosporaceae</taxon>
        <taxon>Alternaria</taxon>
        <taxon>Alternaria sect. Alternaria</taxon>
        <taxon>Alternaria alternata complex</taxon>
    </lineage>
</organism>
<reference evidence="4" key="1">
    <citation type="journal article" date="2019" name="bioRxiv">
        <title>Genomics, evolutionary history and diagnostics of the Alternaria alternata species group including apple and Asian pear pathotypes.</title>
        <authorList>
            <person name="Armitage A.D."/>
            <person name="Cockerton H.M."/>
            <person name="Sreenivasaprasad S."/>
            <person name="Woodhall J.W."/>
            <person name="Lane C.R."/>
            <person name="Harrison R.J."/>
            <person name="Clarkson J.P."/>
        </authorList>
    </citation>
    <scope>NUCLEOTIDE SEQUENCE [LARGE SCALE GENOMIC DNA]</scope>
    <source>
        <strain evidence="4">FERA 635</strain>
    </source>
</reference>
<comment type="caution">
    <text evidence="3">The sequence shown here is derived from an EMBL/GenBank/DDBJ whole genome shotgun (WGS) entry which is preliminary data.</text>
</comment>
<sequence length="183" mass="21098">MLHLWIQECRTEDQKATTPEKEKEAWLTLLIAKFKDKTRTSPLHTPNAPPPCGLRNWPRHITLFPSELKAPKPGKRKEPDADQPMPLDMKRSSTKINYGTRLADPRTIYYHTPKKFHTSLKPDPTDRNPPVGWAIWIDEDFSVLWYLILVLILIIIATCIFASFYGWPIESYIIAATDLVMTG</sequence>
<keyword evidence="4" id="KW-1185">Reference proteome</keyword>
<keyword evidence="2" id="KW-1133">Transmembrane helix</keyword>
<keyword evidence="2" id="KW-0812">Transmembrane</keyword>
<gene>
    <name evidence="3" type="ORF">AA0119_g12512</name>
</gene>
<evidence type="ECO:0000256" key="2">
    <source>
        <dbReference type="SAM" id="Phobius"/>
    </source>
</evidence>
<feature type="transmembrane region" description="Helical" evidence="2">
    <location>
        <begin position="143"/>
        <end position="167"/>
    </location>
</feature>
<proteinExistence type="predicted"/>
<evidence type="ECO:0000256" key="1">
    <source>
        <dbReference type="SAM" id="MobiDB-lite"/>
    </source>
</evidence>
<name>A0ABY0FR12_9PLEO</name>
<keyword evidence="2" id="KW-0472">Membrane</keyword>
<feature type="region of interest" description="Disordered" evidence="1">
    <location>
        <begin position="67"/>
        <end position="89"/>
    </location>
</feature>
<evidence type="ECO:0000313" key="3">
    <source>
        <dbReference type="EMBL" id="RYN87291.1"/>
    </source>
</evidence>
<accession>A0ABY0FR12</accession>
<dbReference type="Proteomes" id="UP000293195">
    <property type="component" value="Unassembled WGS sequence"/>
</dbReference>
<protein>
    <submittedName>
        <fullName evidence="3">Uncharacterized protein</fullName>
    </submittedName>
</protein>
<evidence type="ECO:0000313" key="4">
    <source>
        <dbReference type="Proteomes" id="UP000293195"/>
    </source>
</evidence>
<dbReference type="EMBL" id="PDXF01000122">
    <property type="protein sequence ID" value="RYN87291.1"/>
    <property type="molecule type" value="Genomic_DNA"/>
</dbReference>